<name>A0AAV8VKL4_9CUCU</name>
<organism evidence="1 2">
    <name type="scientific">Exocentrus adspersus</name>
    <dbReference type="NCBI Taxonomy" id="1586481"/>
    <lineage>
        <taxon>Eukaryota</taxon>
        <taxon>Metazoa</taxon>
        <taxon>Ecdysozoa</taxon>
        <taxon>Arthropoda</taxon>
        <taxon>Hexapoda</taxon>
        <taxon>Insecta</taxon>
        <taxon>Pterygota</taxon>
        <taxon>Neoptera</taxon>
        <taxon>Endopterygota</taxon>
        <taxon>Coleoptera</taxon>
        <taxon>Polyphaga</taxon>
        <taxon>Cucujiformia</taxon>
        <taxon>Chrysomeloidea</taxon>
        <taxon>Cerambycidae</taxon>
        <taxon>Lamiinae</taxon>
        <taxon>Acanthocinini</taxon>
        <taxon>Exocentrus</taxon>
    </lineage>
</organism>
<dbReference type="Proteomes" id="UP001159042">
    <property type="component" value="Unassembled WGS sequence"/>
</dbReference>
<dbReference type="AlphaFoldDB" id="A0AAV8VKL4"/>
<gene>
    <name evidence="1" type="ORF">NQ315_014535</name>
</gene>
<evidence type="ECO:0008006" key="3">
    <source>
        <dbReference type="Google" id="ProtNLM"/>
    </source>
</evidence>
<evidence type="ECO:0000313" key="1">
    <source>
        <dbReference type="EMBL" id="KAJ8914793.1"/>
    </source>
</evidence>
<keyword evidence="2" id="KW-1185">Reference proteome</keyword>
<sequence length="138" mass="15581">MDAIGIGAFVLAKRIVASESECSASGTSSDEELLFCLKKIKKIKHTYIESYVTQVVSYYDDIDFQSHFRLTREVIEKLLVEWQLQPVAVSAGMPPVKPVVCLLLTLWILANQESFRGTADRFGFSRGHAHNIFIKMIK</sequence>
<proteinExistence type="predicted"/>
<protein>
    <recommendedName>
        <fullName evidence="3">Transposase Helix-turn-helix domain-containing protein</fullName>
    </recommendedName>
</protein>
<accession>A0AAV8VKL4</accession>
<evidence type="ECO:0000313" key="2">
    <source>
        <dbReference type="Proteomes" id="UP001159042"/>
    </source>
</evidence>
<reference evidence="1 2" key="1">
    <citation type="journal article" date="2023" name="Insect Mol. Biol.">
        <title>Genome sequencing provides insights into the evolution of gene families encoding plant cell wall-degrading enzymes in longhorned beetles.</title>
        <authorList>
            <person name="Shin N.R."/>
            <person name="Okamura Y."/>
            <person name="Kirsch R."/>
            <person name="Pauchet Y."/>
        </authorList>
    </citation>
    <scope>NUCLEOTIDE SEQUENCE [LARGE SCALE GENOMIC DNA]</scope>
    <source>
        <strain evidence="1">EAD_L_NR</strain>
    </source>
</reference>
<comment type="caution">
    <text evidence="1">The sequence shown here is derived from an EMBL/GenBank/DDBJ whole genome shotgun (WGS) entry which is preliminary data.</text>
</comment>
<dbReference type="EMBL" id="JANEYG010000063">
    <property type="protein sequence ID" value="KAJ8914793.1"/>
    <property type="molecule type" value="Genomic_DNA"/>
</dbReference>